<keyword evidence="2" id="KW-1133">Transmembrane helix</keyword>
<feature type="region of interest" description="Disordered" evidence="1">
    <location>
        <begin position="77"/>
        <end position="101"/>
    </location>
</feature>
<feature type="region of interest" description="Disordered" evidence="1">
    <location>
        <begin position="619"/>
        <end position="643"/>
    </location>
</feature>
<dbReference type="Proteomes" id="UP000011885">
    <property type="component" value="Unassembled WGS sequence"/>
</dbReference>
<feature type="transmembrane region" description="Helical" evidence="2">
    <location>
        <begin position="2123"/>
        <end position="2151"/>
    </location>
</feature>
<dbReference type="RefSeq" id="WP_008673299.1">
    <property type="nucleotide sequence ID" value="NZ_ANOH01000008.1"/>
</dbReference>
<reference evidence="3 4" key="1">
    <citation type="journal article" date="2013" name="Mar. Genomics">
        <title>Expression of sulfatases in Rhodopirellula baltica and the diversity of sulfatases in the genus Rhodopirellula.</title>
        <authorList>
            <person name="Wegner C.E."/>
            <person name="Richter-Heitmann T."/>
            <person name="Klindworth A."/>
            <person name="Klockow C."/>
            <person name="Richter M."/>
            <person name="Achstetter T."/>
            <person name="Glockner F.O."/>
            <person name="Harder J."/>
        </authorList>
    </citation>
    <scope>NUCLEOTIDE SEQUENCE [LARGE SCALE GENOMIC DNA]</scope>
    <source>
        <strain evidence="3 4">SM41</strain>
    </source>
</reference>
<name>M5UAV1_9BACT</name>
<sequence length="2212" mass="241902">MLAAIIPPSNLTWSAKAAIEPSRKAFSDLTAEQRRFFAPLPGDAIVFGGAIEVTPEVSLEKPDINLSVSLRTLLRGGRTMPRGRPLGRDNNPDESPLNPLPIDHVWQTLEVKTEGTAGEIRSMRLRFAADHDEAGATQSSEPPPWSEMQWAVQLQTDAPEFAVDDDLISRQFIEGVRSWEVRVALPPRFTNQSLLIGRRRQEIDPKRSNLTIGLPHVPDAASQSAEVWIDPTLQLKQHFDSLKGVPTLDSTKVGRNEPALSTRVRWSRRATSTSETARYRYEPNDRPWIEVMPRQHHSPTGLIVGKRLTAVASVNGTDLFQLDCLVRSNAEMELTFPMSLQLVEVRRDGVLITPRLVPGRGVILPPPAPRTRSKSITDGDGSRGAAKGTLASQSVSAPRWSRLQVNWISPATRGGWYRWFQFPEIHLDQLVVDARRELLAATGTNVVQFSAAPWGAASMSAPLLLPAGFLSSLGWVIAFLLLGLARLVGSRGLPTIAASIVLALSASLLWPSSSMPLVAFVALPLTLAALQLATTGWNRYREESDSSSEWANRSGSMQASAGQFSSPDFSSSRLSLGDETTARRADAGALHRTTPVQPSANDSWTRKFEAGEIISSEVHSDGIVHEDGSSQQNERSRDGTDDDFSSSSIVPLLIACVCTLSALFVGGNASAQVLPSPPVASGSLSAKDAAPPTIDVLVPLKSNGDVLGNKIYIPEAFYNELFFRDLRSEIQTPMIESVAYEVKLASPLQGNGAARLDPISRSAFPSIRNSSTDRTLEAGGIGAGNVTAGSRGGGRAGLTAETLRQSGAARLTARLGVVLPPETRRLRLPYRFEQVLGVARVQSGVERQTLRWGDDGDGWVWVEMPSSERDLTVLRSAELLLSLQCDYEWEDPWVLVSAKLPPLSVAQLNVAASDSVDSVMLQNSTSSWIVDLQRKLGVDPVIPTASALAEPDTQYSEPVHLGPVNRLQLRYQFRDVATEAASSSDAMLPWDDERYWQKRFWVHSQSGKTVIECEIQPRRSLPPEAIVMLSTNAPEVHGVESFDESDVPNEEETFDESPTCKLLTQHWSRQPIEENAGDRSLRLMSLTTPTRPIRLGWTLTTPREGVWRIRMPRVSIGVGAFVTQGPRAVPVITPEELGGFGEDLDEPEITPALLRTADESLPWVAWTFSDDLQPDWSQIGGLEPLAVDQFYAKWTGYLSSINRAAVGTVTDLTLKRIAKPKTPLVTKHEVTIEKDSQRVEFFAEIRGPSPGRVSSSASVGSTRYAVHLPPNARLLDWNYEPIGDDSGNGFGGKGNPNSETGSGEFANASGSDASGNVEATNSSEASTLPDGDSKRQPWTVSQQGNVTTLLLTSDREGFRLSVNAMLPISPGKRVNRLPLMRLEKITKASLHDGGGASNVPDFDESHELLITRAVDVVVDWARPVGGQKIDAGVDDAASLLTAGRVVESRYTTSGPIEEAFESARFRVRRNNRPFDVDSRITLRWDEGRWTAQTDCVITSKYCPDYIDIALPTRWCDSLQIVPLCISSRQPTLDPALQVLRLELRRDEDGGAQGDTNADSDSGVNSTEQEHVRRFRLISRLAVSEITRVSVPEIRIMDVRRHRIDVVVPTRLTNEQVRWRSNFAGPIAKPRWRIDQLSEDFAATSANATPPAKPNDSDSNMELSVYAVTSPGWSIDLETLPRTDRVAELIHADHRVLVRPQDQRWLMVSRFDILPGDQSSVRLAVPAAAELVGVWAGTRAADLRRIGDNGERSQGNDGRSSDRPNRPGVPAQANQADASTSVEMSDTENAEVVYEVPLPLSRLSQTVEVLVAFPDDLSGLLLPNLLGLSTAEDEASVDWWDAPPENGVAGNVAVPTLEWLRALQREAGLGMGNEETGDDSVKVAPIASRTRLRWLASCVVEAIRSSSDALADRRDEEVAVWLRPWILRYRMLCEAAGRQIGGPSGEESTLVSQDDPRDRELAKALITEPLLGWEEMDAYILSQETRYFSFDAFLEETLPDLDAATEGNLRSSTPATRLGDLALSGRDFATTWSDFLAVTTPPGFVDRYTFVWKGRRLPIQMLADRPVPLSEYARQQVLRGGLFIALAGLVLVVALLPRARSAANPYAGNAAGRLPGVNWEHPSLWLFVLSAIGMVLMPIPMAIGLMVAALVLGGSDWSRRWFLSQGWWGSKKSQRTQNNGATENPMKSNAIHVDAGRSGSGVRSSGTMKSSRG</sequence>
<feature type="transmembrane region" description="Helical" evidence="2">
    <location>
        <begin position="463"/>
        <end position="485"/>
    </location>
</feature>
<evidence type="ECO:0000313" key="3">
    <source>
        <dbReference type="EMBL" id="EMI58429.1"/>
    </source>
</evidence>
<keyword evidence="2" id="KW-0812">Transmembrane</keyword>
<feature type="region of interest" description="Disordered" evidence="1">
    <location>
        <begin position="362"/>
        <end position="393"/>
    </location>
</feature>
<feature type="compositionally biased region" description="Polar residues" evidence="1">
    <location>
        <begin position="547"/>
        <end position="559"/>
    </location>
</feature>
<organism evidence="3 4">
    <name type="scientific">Rhodopirellula sallentina SM41</name>
    <dbReference type="NCBI Taxonomy" id="1263870"/>
    <lineage>
        <taxon>Bacteria</taxon>
        <taxon>Pseudomonadati</taxon>
        <taxon>Planctomycetota</taxon>
        <taxon>Planctomycetia</taxon>
        <taxon>Pirellulales</taxon>
        <taxon>Pirellulaceae</taxon>
        <taxon>Rhodopirellula</taxon>
    </lineage>
</organism>
<feature type="region of interest" description="Disordered" evidence="1">
    <location>
        <begin position="543"/>
        <end position="602"/>
    </location>
</feature>
<evidence type="ECO:0000313" key="4">
    <source>
        <dbReference type="Proteomes" id="UP000011885"/>
    </source>
</evidence>
<gene>
    <name evidence="3" type="ORF">RSSM_00156</name>
</gene>
<feature type="compositionally biased region" description="Polar residues" evidence="1">
    <location>
        <begin position="1308"/>
        <end position="1326"/>
    </location>
</feature>
<feature type="transmembrane region" description="Helical" evidence="2">
    <location>
        <begin position="492"/>
        <end position="511"/>
    </location>
</feature>
<feature type="compositionally biased region" description="Polar residues" evidence="1">
    <location>
        <begin position="1553"/>
        <end position="1566"/>
    </location>
</feature>
<comment type="caution">
    <text evidence="3">The sequence shown here is derived from an EMBL/GenBank/DDBJ whole genome shotgun (WGS) entry which is preliminary data.</text>
</comment>
<evidence type="ECO:0000256" key="2">
    <source>
        <dbReference type="SAM" id="Phobius"/>
    </source>
</evidence>
<keyword evidence="2" id="KW-0472">Membrane</keyword>
<feature type="compositionally biased region" description="Polar residues" evidence="1">
    <location>
        <begin position="2174"/>
        <end position="2186"/>
    </location>
</feature>
<dbReference type="EMBL" id="ANOH01000008">
    <property type="protein sequence ID" value="EMI58429.1"/>
    <property type="molecule type" value="Genomic_DNA"/>
</dbReference>
<evidence type="ECO:0000256" key="1">
    <source>
        <dbReference type="SAM" id="MobiDB-lite"/>
    </source>
</evidence>
<keyword evidence="4" id="KW-1185">Reference proteome</keyword>
<dbReference type="PATRIC" id="fig|1263870.3.peg.178"/>
<feature type="compositionally biased region" description="Polar residues" evidence="1">
    <location>
        <begin position="1771"/>
        <end position="1783"/>
    </location>
</feature>
<feature type="region of interest" description="Disordered" evidence="1">
    <location>
        <begin position="2170"/>
        <end position="2212"/>
    </location>
</feature>
<feature type="compositionally biased region" description="Low complexity" evidence="1">
    <location>
        <begin position="2195"/>
        <end position="2205"/>
    </location>
</feature>
<feature type="transmembrane region" description="Helical" evidence="2">
    <location>
        <begin position="517"/>
        <end position="537"/>
    </location>
</feature>
<feature type="transmembrane region" description="Helical" evidence="2">
    <location>
        <begin position="2076"/>
        <end position="2095"/>
    </location>
</feature>
<feature type="region of interest" description="Disordered" evidence="1">
    <location>
        <begin position="1744"/>
        <end position="1785"/>
    </location>
</feature>
<feature type="compositionally biased region" description="Low complexity" evidence="1">
    <location>
        <begin position="560"/>
        <end position="575"/>
    </location>
</feature>
<proteinExistence type="predicted"/>
<accession>M5UAV1</accession>
<feature type="region of interest" description="Disordered" evidence="1">
    <location>
        <begin position="1547"/>
        <end position="1567"/>
    </location>
</feature>
<feature type="compositionally biased region" description="Basic and acidic residues" evidence="1">
    <location>
        <begin position="619"/>
        <end position="639"/>
    </location>
</feature>
<protein>
    <submittedName>
        <fullName evidence="3">Putative membrane protein</fullName>
    </submittedName>
</protein>
<feature type="region of interest" description="Disordered" evidence="1">
    <location>
        <begin position="1286"/>
        <end position="1341"/>
    </location>
</feature>